<evidence type="ECO:0000313" key="2">
    <source>
        <dbReference type="Proteomes" id="UP001153334"/>
    </source>
</evidence>
<keyword evidence="2" id="KW-1185">Reference proteome</keyword>
<dbReference type="EMBL" id="JAPESX010000310">
    <property type="protein sequence ID" value="KAJ8121983.1"/>
    <property type="molecule type" value="Genomic_DNA"/>
</dbReference>
<accession>A0ACC2J3D4</accession>
<gene>
    <name evidence="1" type="ORF">ONZ43_g1700</name>
</gene>
<dbReference type="Proteomes" id="UP001153334">
    <property type="component" value="Unassembled WGS sequence"/>
</dbReference>
<reference evidence="1" key="1">
    <citation type="submission" date="2022-11" db="EMBL/GenBank/DDBJ databases">
        <title>Genome Sequence of Nemania bipapillata.</title>
        <authorList>
            <person name="Buettner E."/>
        </authorList>
    </citation>
    <scope>NUCLEOTIDE SEQUENCE</scope>
    <source>
        <strain evidence="1">CP14</strain>
    </source>
</reference>
<protein>
    <submittedName>
        <fullName evidence="1">Uncharacterized protein</fullName>
    </submittedName>
</protein>
<organism evidence="1 2">
    <name type="scientific">Nemania bipapillata</name>
    <dbReference type="NCBI Taxonomy" id="110536"/>
    <lineage>
        <taxon>Eukaryota</taxon>
        <taxon>Fungi</taxon>
        <taxon>Dikarya</taxon>
        <taxon>Ascomycota</taxon>
        <taxon>Pezizomycotina</taxon>
        <taxon>Sordariomycetes</taxon>
        <taxon>Xylariomycetidae</taxon>
        <taxon>Xylariales</taxon>
        <taxon>Xylariaceae</taxon>
        <taxon>Nemania</taxon>
    </lineage>
</organism>
<comment type="caution">
    <text evidence="1">The sequence shown here is derived from an EMBL/GenBank/DDBJ whole genome shotgun (WGS) entry which is preliminary data.</text>
</comment>
<name>A0ACC2J3D4_9PEZI</name>
<proteinExistence type="predicted"/>
<evidence type="ECO:0000313" key="1">
    <source>
        <dbReference type="EMBL" id="KAJ8121983.1"/>
    </source>
</evidence>
<sequence length="109" mass="12915">MRNAKIHDLKLEFACKWWTEHLHQNAHLSTTHDLGFMIMPWAKLAWELNRDHRAFETLKIAAKTLHGRYSDTVGLIRSWDTCVTKRYSFLDPSSEFLTVIHIYLISECR</sequence>